<dbReference type="Proteomes" id="UP001497644">
    <property type="component" value="Chromosome 12"/>
</dbReference>
<dbReference type="EMBL" id="OZ034835">
    <property type="protein sequence ID" value="CAL1676926.1"/>
    <property type="molecule type" value="Genomic_DNA"/>
</dbReference>
<accession>A0AAV2N9X0</accession>
<feature type="region of interest" description="Disordered" evidence="1">
    <location>
        <begin position="39"/>
        <end position="97"/>
    </location>
</feature>
<reference evidence="2" key="1">
    <citation type="submission" date="2024-04" db="EMBL/GenBank/DDBJ databases">
        <authorList>
            <consortium name="Molecular Ecology Group"/>
        </authorList>
    </citation>
    <scope>NUCLEOTIDE SEQUENCE</scope>
</reference>
<sequence length="97" mass="11054">MSHRSHPVISARREDPRGREFNNHTHLLRRHPIESQCHRCGGTGDRPRGHGPGGPRSQHRRVVIANLSREERNDGVSRGGVYDVPQGVKRPRYVTPR</sequence>
<organism evidence="2 3">
    <name type="scientific">Lasius platythorax</name>
    <dbReference type="NCBI Taxonomy" id="488582"/>
    <lineage>
        <taxon>Eukaryota</taxon>
        <taxon>Metazoa</taxon>
        <taxon>Ecdysozoa</taxon>
        <taxon>Arthropoda</taxon>
        <taxon>Hexapoda</taxon>
        <taxon>Insecta</taxon>
        <taxon>Pterygota</taxon>
        <taxon>Neoptera</taxon>
        <taxon>Endopterygota</taxon>
        <taxon>Hymenoptera</taxon>
        <taxon>Apocrita</taxon>
        <taxon>Aculeata</taxon>
        <taxon>Formicoidea</taxon>
        <taxon>Formicidae</taxon>
        <taxon>Formicinae</taxon>
        <taxon>Lasius</taxon>
        <taxon>Lasius</taxon>
    </lineage>
</organism>
<keyword evidence="3" id="KW-1185">Reference proteome</keyword>
<protein>
    <submittedName>
        <fullName evidence="2">Uncharacterized protein</fullName>
    </submittedName>
</protein>
<feature type="region of interest" description="Disordered" evidence="1">
    <location>
        <begin position="1"/>
        <end position="27"/>
    </location>
</feature>
<evidence type="ECO:0000313" key="2">
    <source>
        <dbReference type="EMBL" id="CAL1676926.1"/>
    </source>
</evidence>
<evidence type="ECO:0000313" key="3">
    <source>
        <dbReference type="Proteomes" id="UP001497644"/>
    </source>
</evidence>
<dbReference type="AlphaFoldDB" id="A0AAV2N9X0"/>
<gene>
    <name evidence="2" type="ORF">LPLAT_LOCUS3022</name>
</gene>
<feature type="compositionally biased region" description="Basic and acidic residues" evidence="1">
    <location>
        <begin position="11"/>
        <end position="23"/>
    </location>
</feature>
<name>A0AAV2N9X0_9HYME</name>
<proteinExistence type="predicted"/>
<evidence type="ECO:0000256" key="1">
    <source>
        <dbReference type="SAM" id="MobiDB-lite"/>
    </source>
</evidence>